<comment type="caution">
    <text evidence="1">The sequence shown here is derived from an EMBL/GenBank/DDBJ whole genome shotgun (WGS) entry which is preliminary data.</text>
</comment>
<evidence type="ECO:0000313" key="2">
    <source>
        <dbReference type="Proteomes" id="UP000246303"/>
    </source>
</evidence>
<dbReference type="Gene3D" id="3.40.50.1820">
    <property type="entry name" value="alpha/beta hydrolase"/>
    <property type="match status" value="1"/>
</dbReference>
<reference evidence="1 2" key="1">
    <citation type="submission" date="2018-05" db="EMBL/GenBank/DDBJ databases">
        <title>Genetic diversity of glacier-inhabiting Cryobacterium bacteria in China and description of Cryobacterium mengkeensis sp. nov. and Arthrobacter glacialis sp. nov.</title>
        <authorList>
            <person name="Liu Q."/>
            <person name="Xin Y.-H."/>
        </authorList>
    </citation>
    <scope>NUCLEOTIDE SEQUENCE [LARGE SCALE GENOMIC DNA]</scope>
    <source>
        <strain evidence="1 2">GP3</strain>
    </source>
</reference>
<organism evidence="1 2">
    <name type="scientific">Arthrobacter psychrochitiniphilus</name>
    <dbReference type="NCBI Taxonomy" id="291045"/>
    <lineage>
        <taxon>Bacteria</taxon>
        <taxon>Bacillati</taxon>
        <taxon>Actinomycetota</taxon>
        <taxon>Actinomycetes</taxon>
        <taxon>Micrococcales</taxon>
        <taxon>Micrococcaceae</taxon>
        <taxon>Arthrobacter</taxon>
    </lineage>
</organism>
<evidence type="ECO:0000313" key="1">
    <source>
        <dbReference type="EMBL" id="PXA64274.1"/>
    </source>
</evidence>
<dbReference type="RefSeq" id="WP_110107341.1">
    <property type="nucleotide sequence ID" value="NZ_JACBZZ010000001.1"/>
</dbReference>
<dbReference type="Proteomes" id="UP000246303">
    <property type="component" value="Unassembled WGS sequence"/>
</dbReference>
<dbReference type="AlphaFoldDB" id="A0A2V3DQ55"/>
<evidence type="ECO:0008006" key="3">
    <source>
        <dbReference type="Google" id="ProtNLM"/>
    </source>
</evidence>
<name>A0A2V3DQ55_9MICC</name>
<keyword evidence="2" id="KW-1185">Reference proteome</keyword>
<dbReference type="InterPro" id="IPR029058">
    <property type="entry name" value="AB_hydrolase_fold"/>
</dbReference>
<protein>
    <recommendedName>
        <fullName evidence="3">AB hydrolase-1 domain-containing protein</fullName>
    </recommendedName>
</protein>
<proteinExistence type="predicted"/>
<dbReference type="OrthoDB" id="9804723at2"/>
<sequence>MSKTRIVFVHGLDGFGAAAWPAQHLLAGRYDALFLKRSGFDAFAEPTATNFFTDARIVADALGAGGHVVAHAQGAIAAMMAAVEHPHLVRSLTLVEPALTSLTAELPATMAYREHLEPLFARRTELSDEDFAREYYRLTAAPGGAGSGGYRSEVSGTVGAGSGRTVIGSAQGPESIGRVSARLRLQSPSWEAPLHIVPGVPTLVLTGGWEPLYEEVADYLATTGARHVVSRGGHRPQDTEEGAGIIGSFIAETQARVTGGQLRG</sequence>
<dbReference type="EMBL" id="QHLZ01000013">
    <property type="protein sequence ID" value="PXA64274.1"/>
    <property type="molecule type" value="Genomic_DNA"/>
</dbReference>
<accession>A0A2V3DQ55</accession>
<gene>
    <name evidence="1" type="ORF">CVS29_16035</name>
</gene>
<dbReference type="SUPFAM" id="SSF53474">
    <property type="entry name" value="alpha/beta-Hydrolases"/>
    <property type="match status" value="1"/>
</dbReference>